<dbReference type="WBParaSite" id="ES5_v2.g29268.t1">
    <property type="protein sequence ID" value="ES5_v2.g29268.t1"/>
    <property type="gene ID" value="ES5_v2.g29268"/>
</dbReference>
<name>A0AC34GI35_9BILA</name>
<dbReference type="Proteomes" id="UP000887579">
    <property type="component" value="Unplaced"/>
</dbReference>
<evidence type="ECO:0000313" key="2">
    <source>
        <dbReference type="WBParaSite" id="ES5_v2.g29268.t1"/>
    </source>
</evidence>
<organism evidence="1 2">
    <name type="scientific">Panagrolaimus sp. ES5</name>
    <dbReference type="NCBI Taxonomy" id="591445"/>
    <lineage>
        <taxon>Eukaryota</taxon>
        <taxon>Metazoa</taxon>
        <taxon>Ecdysozoa</taxon>
        <taxon>Nematoda</taxon>
        <taxon>Chromadorea</taxon>
        <taxon>Rhabditida</taxon>
        <taxon>Tylenchina</taxon>
        <taxon>Panagrolaimomorpha</taxon>
        <taxon>Panagrolaimoidea</taxon>
        <taxon>Panagrolaimidae</taxon>
        <taxon>Panagrolaimus</taxon>
    </lineage>
</organism>
<protein>
    <submittedName>
        <fullName evidence="2">Uncharacterized protein</fullName>
    </submittedName>
</protein>
<accession>A0AC34GI35</accession>
<proteinExistence type="predicted"/>
<evidence type="ECO:0000313" key="1">
    <source>
        <dbReference type="Proteomes" id="UP000887579"/>
    </source>
</evidence>
<sequence>MMKNEFLIKFVASKPFLFSGNELSDALWNRYTEPPYTVSIIDENGKMMKGVLNCSDNEKMFQVFKSKRNEKLVQNNCYLFSGHLCQPYWRLQQPLTPLPKSNLITNDSISRYLVLDDSNLLLYVKETVHLKQNDILLAELHAEDGFQLKNCKIV</sequence>
<reference evidence="2" key="1">
    <citation type="submission" date="2022-11" db="UniProtKB">
        <authorList>
            <consortium name="WormBaseParasite"/>
        </authorList>
    </citation>
    <scope>IDENTIFICATION</scope>
</reference>